<protein>
    <submittedName>
        <fullName evidence="1">Uncharacterized protein</fullName>
    </submittedName>
</protein>
<accession>A0A9W7T0A0</accession>
<name>A0A9W7T0A0_9PEZI</name>
<dbReference type="EMBL" id="RIBY02000269">
    <property type="protein sequence ID" value="KAH9844644.1"/>
    <property type="molecule type" value="Genomic_DNA"/>
</dbReference>
<evidence type="ECO:0000313" key="2">
    <source>
        <dbReference type="Proteomes" id="UP001138500"/>
    </source>
</evidence>
<comment type="caution">
    <text evidence="1">The sequence shown here is derived from an EMBL/GenBank/DDBJ whole genome shotgun (WGS) entry which is preliminary data.</text>
</comment>
<gene>
    <name evidence="1" type="ORF">Tdes44962_MAKER07232</name>
</gene>
<evidence type="ECO:0000313" key="1">
    <source>
        <dbReference type="EMBL" id="KAH9844644.1"/>
    </source>
</evidence>
<reference evidence="1 2" key="1">
    <citation type="journal article" date="2018" name="IMA Fungus">
        <title>IMA Genome-F 10: Nine draft genome sequences of Claviceps purpurea s.lat., including C. arundinis, C. humidiphila, and C. cf. spartinae, pseudomolecules for the pitch canker pathogen Fusarium circinatum, draft genome of Davidsoniella eucalypti, Grosmannia galeiformis, Quambalaria eucalypti, and Teratosphaeria destructans.</title>
        <authorList>
            <person name="Wingfield B.D."/>
            <person name="Liu M."/>
            <person name="Nguyen H.D."/>
            <person name="Lane F.A."/>
            <person name="Morgan S.W."/>
            <person name="De Vos L."/>
            <person name="Wilken P.M."/>
            <person name="Duong T.A."/>
            <person name="Aylward J."/>
            <person name="Coetzee M.P."/>
            <person name="Dadej K."/>
            <person name="De Beer Z.W."/>
            <person name="Findlay W."/>
            <person name="Havenga M."/>
            <person name="Kolarik M."/>
            <person name="Menzies J.G."/>
            <person name="Naidoo K."/>
            <person name="Pochopski O."/>
            <person name="Shoukouhi P."/>
            <person name="Santana Q.C."/>
            <person name="Seifert K.A."/>
            <person name="Soal N."/>
            <person name="Steenkamp E.T."/>
            <person name="Tatham C.T."/>
            <person name="van der Nest M.A."/>
            <person name="Wingfield M.J."/>
        </authorList>
    </citation>
    <scope>NUCLEOTIDE SEQUENCE [LARGE SCALE GENOMIC DNA]</scope>
    <source>
        <strain evidence="1">CMW44962</strain>
    </source>
</reference>
<reference evidence="1 2" key="2">
    <citation type="journal article" date="2021" name="Curr. Genet.">
        <title>Genetic response to nitrogen starvation in the aggressive Eucalyptus foliar pathogen Teratosphaeria destructans.</title>
        <authorList>
            <person name="Havenga M."/>
            <person name="Wingfield B.D."/>
            <person name="Wingfield M.J."/>
            <person name="Dreyer L.L."/>
            <person name="Roets F."/>
            <person name="Aylward J."/>
        </authorList>
    </citation>
    <scope>NUCLEOTIDE SEQUENCE [LARGE SCALE GENOMIC DNA]</scope>
    <source>
        <strain evidence="1">CMW44962</strain>
    </source>
</reference>
<organism evidence="1 2">
    <name type="scientific">Teratosphaeria destructans</name>
    <dbReference type="NCBI Taxonomy" id="418781"/>
    <lineage>
        <taxon>Eukaryota</taxon>
        <taxon>Fungi</taxon>
        <taxon>Dikarya</taxon>
        <taxon>Ascomycota</taxon>
        <taxon>Pezizomycotina</taxon>
        <taxon>Dothideomycetes</taxon>
        <taxon>Dothideomycetidae</taxon>
        <taxon>Mycosphaerellales</taxon>
        <taxon>Teratosphaeriaceae</taxon>
        <taxon>Teratosphaeria</taxon>
    </lineage>
</organism>
<dbReference type="Proteomes" id="UP001138500">
    <property type="component" value="Unassembled WGS sequence"/>
</dbReference>
<keyword evidence="2" id="KW-1185">Reference proteome</keyword>
<dbReference type="AlphaFoldDB" id="A0A9W7T0A0"/>
<sequence length="77" mass="7970">MPKIINSSLLPTTIATSQTSSPSKRSGRLLVDGIANVDGQVSLVLVLAAVVIAADAAADKQLVVMNHRGIPPSFSPY</sequence>
<proteinExistence type="predicted"/>